<evidence type="ECO:0000313" key="1">
    <source>
        <dbReference type="EMBL" id="KAI7999782.1"/>
    </source>
</evidence>
<evidence type="ECO:0000313" key="2">
    <source>
        <dbReference type="Proteomes" id="UP001060215"/>
    </source>
</evidence>
<keyword evidence="2" id="KW-1185">Reference proteome</keyword>
<protein>
    <submittedName>
        <fullName evidence="1">Uncharacterized protein</fullName>
    </submittedName>
</protein>
<dbReference type="Proteomes" id="UP001060215">
    <property type="component" value="Chromosome 8"/>
</dbReference>
<reference evidence="1 2" key="1">
    <citation type="journal article" date="2022" name="Plant J.">
        <title>Chromosome-level genome of Camellia lanceoleosa provides a valuable resource for understanding genome evolution and self-incompatibility.</title>
        <authorList>
            <person name="Gong W."/>
            <person name="Xiao S."/>
            <person name="Wang L."/>
            <person name="Liao Z."/>
            <person name="Chang Y."/>
            <person name="Mo W."/>
            <person name="Hu G."/>
            <person name="Li W."/>
            <person name="Zhao G."/>
            <person name="Zhu H."/>
            <person name="Hu X."/>
            <person name="Ji K."/>
            <person name="Xiang X."/>
            <person name="Song Q."/>
            <person name="Yuan D."/>
            <person name="Jin S."/>
            <person name="Zhang L."/>
        </authorList>
    </citation>
    <scope>NUCLEOTIDE SEQUENCE [LARGE SCALE GENOMIC DNA]</scope>
    <source>
        <strain evidence="1">SQ_2022a</strain>
    </source>
</reference>
<dbReference type="EMBL" id="CM045765">
    <property type="protein sequence ID" value="KAI7999782.1"/>
    <property type="molecule type" value="Genomic_DNA"/>
</dbReference>
<organism evidence="1 2">
    <name type="scientific">Camellia lanceoleosa</name>
    <dbReference type="NCBI Taxonomy" id="1840588"/>
    <lineage>
        <taxon>Eukaryota</taxon>
        <taxon>Viridiplantae</taxon>
        <taxon>Streptophyta</taxon>
        <taxon>Embryophyta</taxon>
        <taxon>Tracheophyta</taxon>
        <taxon>Spermatophyta</taxon>
        <taxon>Magnoliopsida</taxon>
        <taxon>eudicotyledons</taxon>
        <taxon>Gunneridae</taxon>
        <taxon>Pentapetalae</taxon>
        <taxon>asterids</taxon>
        <taxon>Ericales</taxon>
        <taxon>Theaceae</taxon>
        <taxon>Camellia</taxon>
    </lineage>
</organism>
<accession>A0ACC0GH51</accession>
<sequence length="126" mass="14276">MCCLLMMSGFGDDSYNFQMVLKNVEWPEQFPFKEVDFQRADEPDDSNVLVSLACGNLSGIASSTEPEKQGGISQVIQYGSQLAAVRVYSFEVRLSLRLPMPLAHWEIFVEVKKVCVRDFVKLFEEA</sequence>
<gene>
    <name evidence="1" type="ORF">LOK49_LG09G00941</name>
</gene>
<name>A0ACC0GH51_9ERIC</name>
<comment type="caution">
    <text evidence="1">The sequence shown here is derived from an EMBL/GenBank/DDBJ whole genome shotgun (WGS) entry which is preliminary data.</text>
</comment>
<proteinExistence type="predicted"/>